<evidence type="ECO:0000313" key="1">
    <source>
        <dbReference type="EMBL" id="RTZ49669.1"/>
    </source>
</evidence>
<dbReference type="Proteomes" id="UP000276953">
    <property type="component" value="Unassembled WGS sequence"/>
</dbReference>
<evidence type="ECO:0000313" key="2">
    <source>
        <dbReference type="Proteomes" id="UP000276953"/>
    </source>
</evidence>
<dbReference type="EMBL" id="RYFC01000001">
    <property type="protein sequence ID" value="RTZ49669.1"/>
    <property type="molecule type" value="Genomic_DNA"/>
</dbReference>
<evidence type="ECO:0008006" key="3">
    <source>
        <dbReference type="Google" id="ProtNLM"/>
    </source>
</evidence>
<comment type="caution">
    <text evidence="1">The sequence shown here is derived from an EMBL/GenBank/DDBJ whole genome shotgun (WGS) entry which is preliminary data.</text>
</comment>
<reference evidence="1 2" key="1">
    <citation type="submission" date="2018-12" db="EMBL/GenBank/DDBJ databases">
        <title>Draft Genome Sequence of Chryseobacterium arthrosphaerae strain ED882-96 Isolated from the Blood of a Patient with Liver Cirrhosis in Taiwan.</title>
        <authorList>
            <person name="Lin J.-N."/>
            <person name="Lai C.-H."/>
            <person name="Yang C.-H."/>
            <person name="Huang Y.-H."/>
        </authorList>
    </citation>
    <scope>NUCLEOTIDE SEQUENCE [LARGE SCALE GENOMIC DNA]</scope>
    <source>
        <strain evidence="1 2">ED882-96</strain>
    </source>
</reference>
<sequence>MLNLSGSELITYLKSLRSENIEKIEVITTPPAKYEAQGNSGLINIVLKKNQNLGWNGSITSSLQQQTYTGTSNSATSIIRMKNYGLH</sequence>
<dbReference type="SUPFAM" id="SSF56935">
    <property type="entry name" value="Porins"/>
    <property type="match status" value="1"/>
</dbReference>
<accession>A0A432DZV9</accession>
<gene>
    <name evidence="1" type="ORF">EJ377_04765</name>
</gene>
<proteinExistence type="predicted"/>
<dbReference type="AlphaFoldDB" id="A0A432DZV9"/>
<name>A0A432DZV9_9FLAO</name>
<protein>
    <recommendedName>
        <fullName evidence="3">TonB-dependent receptor plug domain-containing protein</fullName>
    </recommendedName>
</protein>
<organism evidence="1 2">
    <name type="scientific">Chryseobacterium arthrosphaerae</name>
    <dbReference type="NCBI Taxonomy" id="651561"/>
    <lineage>
        <taxon>Bacteria</taxon>
        <taxon>Pseudomonadati</taxon>
        <taxon>Bacteroidota</taxon>
        <taxon>Flavobacteriia</taxon>
        <taxon>Flavobacteriales</taxon>
        <taxon>Weeksellaceae</taxon>
        <taxon>Chryseobacterium group</taxon>
        <taxon>Chryseobacterium</taxon>
    </lineage>
</organism>